<feature type="binding site" evidence="9">
    <location>
        <position position="280"/>
    </location>
    <ligand>
        <name>substrate</name>
    </ligand>
</feature>
<dbReference type="Pfam" id="PF01960">
    <property type="entry name" value="ArgJ"/>
    <property type="match status" value="1"/>
</dbReference>
<dbReference type="UniPathway" id="UPA00068">
    <property type="reaction ID" value="UER00106"/>
</dbReference>
<dbReference type="InterPro" id="IPR042195">
    <property type="entry name" value="ArgJ_beta_C"/>
</dbReference>
<keyword evidence="11" id="KW-1185">Reference proteome</keyword>
<comment type="caution">
    <text evidence="10">The sequence shown here is derived from an EMBL/GenBank/DDBJ whole genome shotgun (WGS) entry which is preliminary data.</text>
</comment>
<accession>A0A251XAA9</accession>
<evidence type="ECO:0000256" key="7">
    <source>
        <dbReference type="ARBA" id="ARBA00023315"/>
    </source>
</evidence>
<gene>
    <name evidence="9" type="primary">argJ</name>
    <name evidence="10" type="ORF">TPSD3_01725</name>
</gene>
<proteinExistence type="inferred from homology"/>
<dbReference type="Gene3D" id="3.60.70.12">
    <property type="entry name" value="L-amino peptidase D-ALA esterase/amidase"/>
    <property type="match status" value="1"/>
</dbReference>
<dbReference type="OrthoDB" id="9804242at2"/>
<feature type="chain" id="PRO_5023418559" description="Arginine biosynthesis bifunctional protein ArgJ alpha chain" evidence="9">
    <location>
        <begin position="1"/>
        <end position="193"/>
    </location>
</feature>
<feature type="site" description="Involved in the stabilization of negative charge on the oxyanion by the formation of the oxyanion hole" evidence="9">
    <location>
        <position position="121"/>
    </location>
</feature>
<keyword evidence="4 9" id="KW-0028">Amino-acid biosynthesis</keyword>
<evidence type="ECO:0000256" key="6">
    <source>
        <dbReference type="ARBA" id="ARBA00022813"/>
    </source>
</evidence>
<comment type="pathway">
    <text evidence="9">Amino-acid biosynthesis; L-arginine biosynthesis; N(2)-acetyl-L-ornithine from L-glutamate: step 1/4.</text>
</comment>
<dbReference type="Proteomes" id="UP000194798">
    <property type="component" value="Unassembled WGS sequence"/>
</dbReference>
<dbReference type="CDD" id="cd02152">
    <property type="entry name" value="OAT"/>
    <property type="match status" value="1"/>
</dbReference>
<evidence type="ECO:0000256" key="9">
    <source>
        <dbReference type="HAMAP-Rule" id="MF_01106"/>
    </source>
</evidence>
<evidence type="ECO:0000256" key="2">
    <source>
        <dbReference type="ARBA" id="ARBA00011475"/>
    </source>
</evidence>
<comment type="similarity">
    <text evidence="1 9">Belongs to the ArgJ family.</text>
</comment>
<evidence type="ECO:0000256" key="4">
    <source>
        <dbReference type="ARBA" id="ARBA00022605"/>
    </source>
</evidence>
<dbReference type="Gene3D" id="3.10.20.340">
    <property type="entry name" value="ArgJ beta chain, C-terminal domain"/>
    <property type="match status" value="1"/>
</dbReference>
<dbReference type="GO" id="GO:0006592">
    <property type="term" value="P:ornithine biosynthetic process"/>
    <property type="evidence" value="ECO:0007669"/>
    <property type="project" value="TreeGrafter"/>
</dbReference>
<keyword evidence="5 9" id="KW-0808">Transferase</keyword>
<comment type="catalytic activity">
    <reaction evidence="8 9">
        <text>N(2)-acetyl-L-ornithine + L-glutamate = N-acetyl-L-glutamate + L-ornithine</text>
        <dbReference type="Rhea" id="RHEA:15349"/>
        <dbReference type="ChEBI" id="CHEBI:29985"/>
        <dbReference type="ChEBI" id="CHEBI:44337"/>
        <dbReference type="ChEBI" id="CHEBI:46911"/>
        <dbReference type="ChEBI" id="CHEBI:57805"/>
        <dbReference type="EC" id="2.3.1.35"/>
    </reaction>
</comment>
<evidence type="ECO:0000256" key="1">
    <source>
        <dbReference type="ARBA" id="ARBA00006774"/>
    </source>
</evidence>
<keyword evidence="7 9" id="KW-0012">Acyltransferase</keyword>
<keyword evidence="9" id="KW-0963">Cytoplasm</keyword>
<feature type="binding site" evidence="9">
    <location>
        <position position="183"/>
    </location>
    <ligand>
        <name>substrate</name>
    </ligand>
</feature>
<dbReference type="RefSeq" id="WP_086486867.1">
    <property type="nucleotide sequence ID" value="NZ_MSLT01000006.1"/>
</dbReference>
<dbReference type="NCBIfam" id="TIGR00120">
    <property type="entry name" value="ArgJ"/>
    <property type="match status" value="1"/>
</dbReference>
<protein>
    <recommendedName>
        <fullName evidence="9">Arginine biosynthesis bifunctional protein ArgJ</fullName>
    </recommendedName>
    <domain>
        <recommendedName>
            <fullName evidence="9">Glutamate N-acetyltransferase</fullName>
            <ecNumber evidence="9">2.3.1.35</ecNumber>
        </recommendedName>
        <alternativeName>
            <fullName evidence="9">Ornithine acetyltransferase</fullName>
            <shortName evidence="9">OATase</shortName>
        </alternativeName>
        <alternativeName>
            <fullName evidence="9">Ornithine transacetylase</fullName>
        </alternativeName>
    </domain>
    <domain>
        <recommendedName>
            <fullName evidence="9">Amino-acid acetyltransferase</fullName>
            <ecNumber evidence="9">2.3.1.1</ecNumber>
        </recommendedName>
        <alternativeName>
            <fullName evidence="9">N-acetylglutamate synthase</fullName>
            <shortName evidence="9">AGSase</shortName>
        </alternativeName>
    </domain>
    <component>
        <recommendedName>
            <fullName evidence="9">Arginine biosynthesis bifunctional protein ArgJ alpha chain</fullName>
        </recommendedName>
    </component>
    <component>
        <recommendedName>
            <fullName evidence="9">Arginine biosynthesis bifunctional protein ArgJ beta chain</fullName>
        </recommendedName>
    </component>
</protein>
<feature type="site" description="Involved in the stabilization of negative charge on the oxyanion by the formation of the oxyanion hole" evidence="9">
    <location>
        <position position="120"/>
    </location>
</feature>
<dbReference type="PANTHER" id="PTHR23100">
    <property type="entry name" value="ARGININE BIOSYNTHESIS BIFUNCTIONAL PROTEIN ARGJ"/>
    <property type="match status" value="1"/>
</dbReference>
<comment type="pathway">
    <text evidence="9">Amino-acid biosynthesis; L-arginine biosynthesis; L-ornithine and N-acetyl-L-glutamate from L-glutamate and N(2)-acetyl-L-ornithine (cyclic): step 1/1.</text>
</comment>
<dbReference type="EC" id="2.3.1.1" evidence="9"/>
<evidence type="ECO:0000256" key="3">
    <source>
        <dbReference type="ARBA" id="ARBA00022571"/>
    </source>
</evidence>
<dbReference type="HAMAP" id="MF_01106">
    <property type="entry name" value="ArgJ"/>
    <property type="match status" value="1"/>
</dbReference>
<dbReference type="FunFam" id="3.10.20.340:FF:000001">
    <property type="entry name" value="Arginine biosynthesis bifunctional protein ArgJ, chloroplastic"/>
    <property type="match status" value="1"/>
</dbReference>
<comment type="subunit">
    <text evidence="2 9">Heterotetramer of two alpha and two beta chains.</text>
</comment>
<feature type="binding site" evidence="9">
    <location>
        <position position="409"/>
    </location>
    <ligand>
        <name>substrate</name>
    </ligand>
</feature>
<dbReference type="GO" id="GO:0006526">
    <property type="term" value="P:L-arginine biosynthetic process"/>
    <property type="evidence" value="ECO:0007669"/>
    <property type="project" value="UniProtKB-UniRule"/>
</dbReference>
<feature type="binding site" evidence="9">
    <location>
        <position position="157"/>
    </location>
    <ligand>
        <name>substrate</name>
    </ligand>
</feature>
<keyword evidence="9" id="KW-0511">Multifunctional enzyme</keyword>
<feature type="site" description="Cleavage; by autolysis" evidence="9">
    <location>
        <begin position="193"/>
        <end position="194"/>
    </location>
</feature>
<dbReference type="SUPFAM" id="SSF56266">
    <property type="entry name" value="DmpA/ArgJ-like"/>
    <property type="match status" value="1"/>
</dbReference>
<keyword evidence="6 9" id="KW-0068">Autocatalytic cleavage</keyword>
<comment type="function">
    <text evidence="9">Catalyzes two activities which are involved in the cyclic version of arginine biosynthesis: the synthesis of N-acetylglutamate from glutamate and acetyl-CoA as the acetyl donor, and of ornithine by transacetylation between N(2)-acetylornithine and glutamate.</text>
</comment>
<comment type="catalytic activity">
    <reaction evidence="9">
        <text>L-glutamate + acetyl-CoA = N-acetyl-L-glutamate + CoA + H(+)</text>
        <dbReference type="Rhea" id="RHEA:24292"/>
        <dbReference type="ChEBI" id="CHEBI:15378"/>
        <dbReference type="ChEBI" id="CHEBI:29985"/>
        <dbReference type="ChEBI" id="CHEBI:44337"/>
        <dbReference type="ChEBI" id="CHEBI:57287"/>
        <dbReference type="ChEBI" id="CHEBI:57288"/>
        <dbReference type="EC" id="2.3.1.1"/>
    </reaction>
</comment>
<keyword evidence="3 9" id="KW-0055">Arginine biosynthesis</keyword>
<evidence type="ECO:0000256" key="8">
    <source>
        <dbReference type="ARBA" id="ARBA00049439"/>
    </source>
</evidence>
<dbReference type="GO" id="GO:0005737">
    <property type="term" value="C:cytoplasm"/>
    <property type="evidence" value="ECO:0007669"/>
    <property type="project" value="UniProtKB-SubCell"/>
</dbReference>
<dbReference type="InterPro" id="IPR016117">
    <property type="entry name" value="ArgJ-like_dom_sf"/>
</dbReference>
<reference evidence="10 11" key="1">
    <citation type="submission" date="2016-12" db="EMBL/GenBank/DDBJ databases">
        <title>Thioflexothrix psekupsii D3 genome sequencing and assembly.</title>
        <authorList>
            <person name="Fomenkov A."/>
            <person name="Vincze T."/>
            <person name="Grabovich M."/>
            <person name="Anton B.P."/>
            <person name="Dubinina G."/>
            <person name="Orlova M."/>
            <person name="Belousova E."/>
            <person name="Roberts R.J."/>
        </authorList>
    </citation>
    <scope>NUCLEOTIDE SEQUENCE [LARGE SCALE GENOMIC DNA]</scope>
    <source>
        <strain evidence="10">D3</strain>
    </source>
</reference>
<dbReference type="EMBL" id="MSLT01000006">
    <property type="protein sequence ID" value="OUD15274.1"/>
    <property type="molecule type" value="Genomic_DNA"/>
</dbReference>
<feature type="binding site" evidence="9">
    <location>
        <position position="404"/>
    </location>
    <ligand>
        <name>substrate</name>
    </ligand>
</feature>
<organism evidence="10 11">
    <name type="scientific">Thioflexithrix psekupsensis</name>
    <dbReference type="NCBI Taxonomy" id="1570016"/>
    <lineage>
        <taxon>Bacteria</taxon>
        <taxon>Pseudomonadati</taxon>
        <taxon>Pseudomonadota</taxon>
        <taxon>Gammaproteobacteria</taxon>
        <taxon>Thiotrichales</taxon>
        <taxon>Thioflexithrix</taxon>
    </lineage>
</organism>
<dbReference type="FunFam" id="3.60.70.12:FF:000001">
    <property type="entry name" value="Arginine biosynthesis bifunctional protein ArgJ, chloroplastic"/>
    <property type="match status" value="1"/>
</dbReference>
<dbReference type="AlphaFoldDB" id="A0A251XAA9"/>
<dbReference type="NCBIfam" id="NF003802">
    <property type="entry name" value="PRK05388.1"/>
    <property type="match status" value="1"/>
</dbReference>
<feature type="chain" id="PRO_5023418560" description="Arginine biosynthesis bifunctional protein ArgJ beta chain" evidence="9">
    <location>
        <begin position="194"/>
        <end position="409"/>
    </location>
</feature>
<dbReference type="EC" id="2.3.1.35" evidence="9"/>
<dbReference type="InterPro" id="IPR002813">
    <property type="entry name" value="Arg_biosynth_ArgJ"/>
</dbReference>
<comment type="subcellular location">
    <subcellularLocation>
        <location evidence="9">Cytoplasm</location>
    </subcellularLocation>
</comment>
<evidence type="ECO:0000313" key="10">
    <source>
        <dbReference type="EMBL" id="OUD15274.1"/>
    </source>
</evidence>
<evidence type="ECO:0000313" key="11">
    <source>
        <dbReference type="Proteomes" id="UP000194798"/>
    </source>
</evidence>
<dbReference type="GO" id="GO:0004042">
    <property type="term" value="F:L-glutamate N-acetyltransferase activity"/>
    <property type="evidence" value="ECO:0007669"/>
    <property type="project" value="UniProtKB-UniRule"/>
</dbReference>
<dbReference type="GO" id="GO:0004358">
    <property type="term" value="F:L-glutamate N-acetyltransferase activity, acting on acetyl-L-ornithine as donor"/>
    <property type="evidence" value="ECO:0007669"/>
    <property type="project" value="UniProtKB-UniRule"/>
</dbReference>
<evidence type="ECO:0000256" key="5">
    <source>
        <dbReference type="ARBA" id="ARBA00022679"/>
    </source>
</evidence>
<feature type="active site" description="Nucleophile" evidence="9">
    <location>
        <position position="194"/>
    </location>
</feature>
<feature type="binding site" evidence="9">
    <location>
        <position position="194"/>
    </location>
    <ligand>
        <name>substrate</name>
    </ligand>
</feature>
<name>A0A251XAA9_9GAMM</name>
<sequence length="409" mass="43351">MAVNPLPLNTLHPVAGIHLATTNAGIKQTVRDDLLVIQMQHLAAREGTAAAVFTRNAFCAAPVVVARENVAQYRVDYLLINSGNANAGTGEQGLVAARATCQAIAEQQGCDPRSVLPFSTGVIGQPLPVSKIVAALPKALSNLQPANWEAAAKAIMTTDTLPKGVSHQFSLQNQLVTITGIAKGAGMIRPDMATMLSFIATDVALPKNLLQQSLQQAVEASFNRITIDGDTSTNDACVLFATGHSGVVLEHADDSDYAIFLDQLTQVCRKLAQAIVRDGEGATKFITVDVSGGANEAECLAVAYSVAHSPLVKTAFFASDANWGRILAAIGRAGLSDLAIERVQIDLNDVAIVRQGGVAASYTEAQGQAVMQHSEITIHIDLGRGTHREQVWTCDFSHDYVSINADYRT</sequence>
<dbReference type="PANTHER" id="PTHR23100:SF0">
    <property type="entry name" value="ARGININE BIOSYNTHESIS BIFUNCTIONAL PROTEIN ARGJ, MITOCHONDRIAL"/>
    <property type="match status" value="1"/>
</dbReference>